<dbReference type="InterPro" id="IPR037231">
    <property type="entry name" value="NAP-like_sf"/>
</dbReference>
<proteinExistence type="inferred from homology"/>
<dbReference type="Gene3D" id="3.30.1120.90">
    <property type="entry name" value="Nucleosome assembly protein"/>
    <property type="match status" value="1"/>
</dbReference>
<feature type="compositionally biased region" description="Basic and acidic residues" evidence="3">
    <location>
        <begin position="54"/>
        <end position="63"/>
    </location>
</feature>
<dbReference type="AlphaFoldDB" id="A0A7S2V1Q3"/>
<accession>A0A7S2V1Q3</accession>
<name>A0A7S2V1Q3_9STRA</name>
<comment type="similarity">
    <text evidence="1 2">Belongs to the nucleosome assembly protein (NAP) family.</text>
</comment>
<feature type="compositionally biased region" description="Acidic residues" evidence="3">
    <location>
        <begin position="352"/>
        <end position="380"/>
    </location>
</feature>
<feature type="region of interest" description="Disordered" evidence="3">
    <location>
        <begin position="160"/>
        <end position="179"/>
    </location>
</feature>
<gene>
    <name evidence="4" type="ORF">FJAP1339_LOCUS7817</name>
</gene>
<dbReference type="SUPFAM" id="SSF143113">
    <property type="entry name" value="NAP-like"/>
    <property type="match status" value="1"/>
</dbReference>
<dbReference type="EMBL" id="HBHR01015664">
    <property type="protein sequence ID" value="CAD9866968.1"/>
    <property type="molecule type" value="Transcribed_RNA"/>
</dbReference>
<evidence type="ECO:0000256" key="2">
    <source>
        <dbReference type="RuleBase" id="RU003876"/>
    </source>
</evidence>
<feature type="region of interest" description="Disordered" evidence="3">
    <location>
        <begin position="1"/>
        <end position="106"/>
    </location>
</feature>
<dbReference type="PANTHER" id="PTHR11875">
    <property type="entry name" value="TESTIS-SPECIFIC Y-ENCODED PROTEIN"/>
    <property type="match status" value="1"/>
</dbReference>
<protein>
    <recommendedName>
        <fullName evidence="5">Nucleosome assembly protein</fullName>
    </recommendedName>
</protein>
<organism evidence="4">
    <name type="scientific">Fibrocapsa japonica</name>
    <dbReference type="NCBI Taxonomy" id="94617"/>
    <lineage>
        <taxon>Eukaryota</taxon>
        <taxon>Sar</taxon>
        <taxon>Stramenopiles</taxon>
        <taxon>Ochrophyta</taxon>
        <taxon>Raphidophyceae</taxon>
        <taxon>Chattonellales</taxon>
        <taxon>Chattonellaceae</taxon>
        <taxon>Fibrocapsa</taxon>
    </lineage>
</organism>
<feature type="region of interest" description="Disordered" evidence="3">
    <location>
        <begin position="350"/>
        <end position="392"/>
    </location>
</feature>
<dbReference type="GO" id="GO:0006334">
    <property type="term" value="P:nucleosome assembly"/>
    <property type="evidence" value="ECO:0007669"/>
    <property type="project" value="InterPro"/>
</dbReference>
<evidence type="ECO:0000256" key="1">
    <source>
        <dbReference type="ARBA" id="ARBA00009947"/>
    </source>
</evidence>
<evidence type="ECO:0000256" key="3">
    <source>
        <dbReference type="SAM" id="MobiDB-lite"/>
    </source>
</evidence>
<dbReference type="InterPro" id="IPR002164">
    <property type="entry name" value="NAP_family"/>
</dbReference>
<feature type="compositionally biased region" description="Low complexity" evidence="3">
    <location>
        <begin position="36"/>
        <end position="45"/>
    </location>
</feature>
<evidence type="ECO:0008006" key="5">
    <source>
        <dbReference type="Google" id="ProtNLM"/>
    </source>
</evidence>
<evidence type="ECO:0000313" key="4">
    <source>
        <dbReference type="EMBL" id="CAD9866968.1"/>
    </source>
</evidence>
<dbReference type="Gene3D" id="1.20.5.1500">
    <property type="match status" value="1"/>
</dbReference>
<reference evidence="4" key="1">
    <citation type="submission" date="2021-01" db="EMBL/GenBank/DDBJ databases">
        <authorList>
            <person name="Corre E."/>
            <person name="Pelletier E."/>
            <person name="Niang G."/>
            <person name="Scheremetjew M."/>
            <person name="Finn R."/>
            <person name="Kale V."/>
            <person name="Holt S."/>
            <person name="Cochrane G."/>
            <person name="Meng A."/>
            <person name="Brown T."/>
            <person name="Cohen L."/>
        </authorList>
    </citation>
    <scope>NUCLEOTIDE SEQUENCE</scope>
    <source>
        <strain evidence="4">CCMP1661</strain>
    </source>
</reference>
<dbReference type="GO" id="GO:0005634">
    <property type="term" value="C:nucleus"/>
    <property type="evidence" value="ECO:0007669"/>
    <property type="project" value="InterPro"/>
</dbReference>
<dbReference type="Pfam" id="PF00956">
    <property type="entry name" value="NAP"/>
    <property type="match status" value="1"/>
</dbReference>
<feature type="compositionally biased region" description="Acidic residues" evidence="3">
    <location>
        <begin position="82"/>
        <end position="100"/>
    </location>
</feature>
<sequence length="392" mass="44844">MAEQQPAEMNTTIPVGTSPPKEVTVAGVPAQPEPQSPQQTLPQTPHNSFMLSPEELKALKEGSQDDPDFSALQEKLSHLNVDNEDDEDDDEDYDPEEDDGTMQIPPSVYRRILALKELQDAREVVQERYRRERAELEAKFRQEYEPLFIKRADIVAGRLDVQKPEPAPESEGADAEEEGDDVMGIPQFWLMVLLHNESVVDLITQDDVPALEYLVDITCEDKVDLTGFRLDFHFAPNPFFKNEVLSKAYDMASIVDHAEPVLEKVTGTSIDWKPEHCLTMREVKRGGKVRVVKRPSFFNFFDTPIMMTPEEQAQNQELLKMHLTYETDYEYALIFRNHLVPEAVLWFTGEAQQDEDDEEYYEEEEEEEEDLEDDEDEDAEMGPPGQSGDQAA</sequence>